<evidence type="ECO:0000313" key="2">
    <source>
        <dbReference type="Proteomes" id="UP000243459"/>
    </source>
</evidence>
<evidence type="ECO:0000313" key="1">
    <source>
        <dbReference type="EMBL" id="ONK70418.1"/>
    </source>
</evidence>
<sequence length="109" mass="12492">MELGSICVSRRSENNTMECEEMKNKGNASHKRPIVVNESVGSDDELSSEKKLKTNSRELVKNLLSRVMNDSREEIEDQFSRTCQESTLKSDERFLSSKVSILSRIYSQE</sequence>
<reference evidence="2" key="1">
    <citation type="journal article" date="2017" name="Nat. Commun.">
        <title>The asparagus genome sheds light on the origin and evolution of a young Y chromosome.</title>
        <authorList>
            <person name="Harkess A."/>
            <person name="Zhou J."/>
            <person name="Xu C."/>
            <person name="Bowers J.E."/>
            <person name="Van der Hulst R."/>
            <person name="Ayyampalayam S."/>
            <person name="Mercati F."/>
            <person name="Riccardi P."/>
            <person name="McKain M.R."/>
            <person name="Kakrana A."/>
            <person name="Tang H."/>
            <person name="Ray J."/>
            <person name="Groenendijk J."/>
            <person name="Arikit S."/>
            <person name="Mathioni S.M."/>
            <person name="Nakano M."/>
            <person name="Shan H."/>
            <person name="Telgmann-Rauber A."/>
            <person name="Kanno A."/>
            <person name="Yue Z."/>
            <person name="Chen H."/>
            <person name="Li W."/>
            <person name="Chen Y."/>
            <person name="Xu X."/>
            <person name="Zhang Y."/>
            <person name="Luo S."/>
            <person name="Chen H."/>
            <person name="Gao J."/>
            <person name="Mao Z."/>
            <person name="Pires J.C."/>
            <person name="Luo M."/>
            <person name="Kudrna D."/>
            <person name="Wing R.A."/>
            <person name="Meyers B.C."/>
            <person name="Yi K."/>
            <person name="Kong H."/>
            <person name="Lavrijsen P."/>
            <person name="Sunseri F."/>
            <person name="Falavigna A."/>
            <person name="Ye Y."/>
            <person name="Leebens-Mack J.H."/>
            <person name="Chen G."/>
        </authorList>
    </citation>
    <scope>NUCLEOTIDE SEQUENCE [LARGE SCALE GENOMIC DNA]</scope>
    <source>
        <strain evidence="2">cv. DH0086</strain>
    </source>
</reference>
<organism evidence="1 2">
    <name type="scientific">Asparagus officinalis</name>
    <name type="common">Garden asparagus</name>
    <dbReference type="NCBI Taxonomy" id="4686"/>
    <lineage>
        <taxon>Eukaryota</taxon>
        <taxon>Viridiplantae</taxon>
        <taxon>Streptophyta</taxon>
        <taxon>Embryophyta</taxon>
        <taxon>Tracheophyta</taxon>
        <taxon>Spermatophyta</taxon>
        <taxon>Magnoliopsida</taxon>
        <taxon>Liliopsida</taxon>
        <taxon>Asparagales</taxon>
        <taxon>Asparagaceae</taxon>
        <taxon>Asparagoideae</taxon>
        <taxon>Asparagus</taxon>
    </lineage>
</organism>
<name>A0A5P1EWE5_ASPOF</name>
<dbReference type="Proteomes" id="UP000243459">
    <property type="component" value="Chromosome 5"/>
</dbReference>
<keyword evidence="2" id="KW-1185">Reference proteome</keyword>
<protein>
    <submittedName>
        <fullName evidence="1">Uncharacterized protein</fullName>
    </submittedName>
</protein>
<accession>A0A5P1EWE5</accession>
<proteinExistence type="predicted"/>
<dbReference type="Gramene" id="ONK70418">
    <property type="protein sequence ID" value="ONK70418"/>
    <property type="gene ID" value="A4U43_C05F33500"/>
</dbReference>
<dbReference type="AlphaFoldDB" id="A0A5P1EWE5"/>
<dbReference type="EMBL" id="CM007385">
    <property type="protein sequence ID" value="ONK70418.1"/>
    <property type="molecule type" value="Genomic_DNA"/>
</dbReference>
<gene>
    <name evidence="1" type="ORF">A4U43_C05F33500</name>
</gene>